<evidence type="ECO:0000256" key="2">
    <source>
        <dbReference type="SAM" id="MobiDB-lite"/>
    </source>
</evidence>
<proteinExistence type="predicted"/>
<name>A0A2A2J917_9BILA</name>
<dbReference type="Proteomes" id="UP000218231">
    <property type="component" value="Unassembled WGS sequence"/>
</dbReference>
<evidence type="ECO:0000313" key="4">
    <source>
        <dbReference type="Proteomes" id="UP000218231"/>
    </source>
</evidence>
<dbReference type="AlphaFoldDB" id="A0A2A2J917"/>
<evidence type="ECO:0000313" key="3">
    <source>
        <dbReference type="EMBL" id="PAV58268.1"/>
    </source>
</evidence>
<keyword evidence="1" id="KW-0175">Coiled coil</keyword>
<evidence type="ECO:0000256" key="1">
    <source>
        <dbReference type="SAM" id="Coils"/>
    </source>
</evidence>
<comment type="caution">
    <text evidence="3">The sequence shown here is derived from an EMBL/GenBank/DDBJ whole genome shotgun (WGS) entry which is preliminary data.</text>
</comment>
<accession>A0A2A2J917</accession>
<keyword evidence="4" id="KW-1185">Reference proteome</keyword>
<dbReference type="EMBL" id="LIAE01010589">
    <property type="protein sequence ID" value="PAV58268.1"/>
    <property type="molecule type" value="Genomic_DNA"/>
</dbReference>
<organism evidence="3 4">
    <name type="scientific">Diploscapter pachys</name>
    <dbReference type="NCBI Taxonomy" id="2018661"/>
    <lineage>
        <taxon>Eukaryota</taxon>
        <taxon>Metazoa</taxon>
        <taxon>Ecdysozoa</taxon>
        <taxon>Nematoda</taxon>
        <taxon>Chromadorea</taxon>
        <taxon>Rhabditida</taxon>
        <taxon>Rhabditina</taxon>
        <taxon>Rhabditomorpha</taxon>
        <taxon>Rhabditoidea</taxon>
        <taxon>Rhabditidae</taxon>
        <taxon>Diploscapter</taxon>
    </lineage>
</organism>
<feature type="region of interest" description="Disordered" evidence="2">
    <location>
        <begin position="285"/>
        <end position="324"/>
    </location>
</feature>
<gene>
    <name evidence="3" type="ORF">WR25_02195</name>
</gene>
<reference evidence="3 4" key="1">
    <citation type="journal article" date="2017" name="Curr. Biol.">
        <title>Genome architecture and evolution of a unichromosomal asexual nematode.</title>
        <authorList>
            <person name="Fradin H."/>
            <person name="Zegar C."/>
            <person name="Gutwein M."/>
            <person name="Lucas J."/>
            <person name="Kovtun M."/>
            <person name="Corcoran D."/>
            <person name="Baugh L.R."/>
            <person name="Kiontke K."/>
            <person name="Gunsalus K."/>
            <person name="Fitch D.H."/>
            <person name="Piano F."/>
        </authorList>
    </citation>
    <scope>NUCLEOTIDE SEQUENCE [LARGE SCALE GENOMIC DNA]</scope>
    <source>
        <strain evidence="3">PF1309</strain>
    </source>
</reference>
<sequence>MNRKFRKFEAVNSQQMPPGHAMSIEELRAAMKSLSCRIVNAKQAIAAVDGQVEGEFELDGDNKLENIHKSLESGRGTLAGLTNMFNKISLSSNTGKLENYFQQQMMEIDGLIEIMNCCQLKDRLRAVAEKDKVREAQFVDDVNRHFSFLQQASQLPISTSAILQKLATLGGNSSNETIEEEISKLIDEKRLLLEDKEHMIEATKKEKETAEGLEKKKVELERTIKEFEMSWAEIPLSFPENLGYVLKDLSSYLIGHESQIDTVLIDSPSRHNETISVHHLRALEAEEERERDRGRRRRMVEEEESELQSAGAEDPTEQGSIEEV</sequence>
<protein>
    <submittedName>
        <fullName evidence="3">Uncharacterized protein</fullName>
    </submittedName>
</protein>
<feature type="compositionally biased region" description="Acidic residues" evidence="2">
    <location>
        <begin position="314"/>
        <end position="324"/>
    </location>
</feature>
<feature type="coiled-coil region" evidence="1">
    <location>
        <begin position="175"/>
        <end position="230"/>
    </location>
</feature>